<comment type="subcellular location">
    <subcellularLocation>
        <location evidence="1">Cell membrane</location>
        <topology evidence="1">Lipid-anchor</topology>
        <orientation evidence="1">Cytoplasmic side</orientation>
    </subcellularLocation>
</comment>
<proteinExistence type="inferred from homology"/>
<dbReference type="EMBL" id="FO082046">
    <property type="protein sequence ID" value="CCE86292.1"/>
    <property type="molecule type" value="Genomic_DNA"/>
</dbReference>
<feature type="region of interest" description="Disordered" evidence="10">
    <location>
        <begin position="233"/>
        <end position="258"/>
    </location>
</feature>
<dbReference type="SMART" id="SM00175">
    <property type="entry name" value="RAB"/>
    <property type="match status" value="1"/>
</dbReference>
<evidence type="ECO:0000313" key="12">
    <source>
        <dbReference type="Proteomes" id="UP000005222"/>
    </source>
</evidence>
<evidence type="ECO:0000256" key="5">
    <source>
        <dbReference type="ARBA" id="ARBA00022741"/>
    </source>
</evidence>
<dbReference type="OrthoDB" id="4031310at2759"/>
<dbReference type="InterPro" id="IPR005225">
    <property type="entry name" value="Small_GTP-bd"/>
</dbReference>
<evidence type="ECO:0000256" key="10">
    <source>
        <dbReference type="SAM" id="MobiDB-lite"/>
    </source>
</evidence>
<dbReference type="PROSITE" id="PS51419">
    <property type="entry name" value="RAB"/>
    <property type="match status" value="1"/>
</dbReference>
<evidence type="ECO:0000256" key="4">
    <source>
        <dbReference type="ARBA" id="ARBA00022481"/>
    </source>
</evidence>
<sequence>MKERGDEPVVNPYESAKRQSMIEKQRKELFQRYNSPKIIINDDPVVPRYTKLENFKKHVDYNMKIVVVGDGGCGKTCLLVSYVHQKFPEVYVPTVFENYVAHIAAPGNKTIELALWDTAGQEEYDRLRPLSYPDVDVLLVCFSLDSLTSLQNVKDTWYPEVSHFCPNVPIVLVGTKSDLKSPIHPDLPIELATEINAVGYIQCSAKSMFNIHTVFNFALNHYQRQQEYQEQVERSSKNRLSRAFHTKSSSNGSNRRHHYKNSSLDSALLLEQPLAEDDYQSNPYGNFGKENKVNEEEFAFIRKEKKKRRCTIL</sequence>
<reference evidence="11 12" key="1">
    <citation type="journal article" date="2012" name="G3 (Bethesda)">
        <title>Pichia sorbitophila, an interspecies yeast hybrid reveals early steps of genome resolution following polyploidization.</title>
        <authorList>
            <person name="Leh Louis V."/>
            <person name="Despons L."/>
            <person name="Friedrich A."/>
            <person name="Martin T."/>
            <person name="Durrens P."/>
            <person name="Casaregola S."/>
            <person name="Neuveglise C."/>
            <person name="Fairhead C."/>
            <person name="Marck C."/>
            <person name="Cruz J.A."/>
            <person name="Straub M.L."/>
            <person name="Kugler V."/>
            <person name="Sacerdot C."/>
            <person name="Uzunov Z."/>
            <person name="Thierry A."/>
            <person name="Weiss S."/>
            <person name="Bleykasten C."/>
            <person name="De Montigny J."/>
            <person name="Jacques N."/>
            <person name="Jung P."/>
            <person name="Lemaire M."/>
            <person name="Mallet S."/>
            <person name="Morel G."/>
            <person name="Richard G.F."/>
            <person name="Sarkar A."/>
            <person name="Savel G."/>
            <person name="Schacherer J."/>
            <person name="Seret M.L."/>
            <person name="Talla E."/>
            <person name="Samson G."/>
            <person name="Jubin C."/>
            <person name="Poulain J."/>
            <person name="Vacherie B."/>
            <person name="Barbe V."/>
            <person name="Pelletier E."/>
            <person name="Sherman D.J."/>
            <person name="Westhof E."/>
            <person name="Weissenbach J."/>
            <person name="Baret P.V."/>
            <person name="Wincker P."/>
            <person name="Gaillardin C."/>
            <person name="Dujon B."/>
            <person name="Souciet J.L."/>
        </authorList>
    </citation>
    <scope>NUCLEOTIDE SEQUENCE [LARGE SCALE GENOMIC DNA]</scope>
    <source>
        <strain evidence="12">ATCC MYA-4447 / BCRC 22081 / CBS 7064 / NBRC 10061 / NRRL Y-12695</strain>
    </source>
</reference>
<dbReference type="InterPro" id="IPR003578">
    <property type="entry name" value="Small_GTPase_Rho"/>
</dbReference>
<keyword evidence="6" id="KW-0342">GTP-binding</keyword>
<keyword evidence="4" id="KW-0488">Methylation</keyword>
<evidence type="ECO:0000313" key="11">
    <source>
        <dbReference type="EMBL" id="CCE86292.1"/>
    </source>
</evidence>
<dbReference type="GO" id="GO:0007264">
    <property type="term" value="P:small GTPase-mediated signal transduction"/>
    <property type="evidence" value="ECO:0007669"/>
    <property type="project" value="InterPro"/>
</dbReference>
<evidence type="ECO:0000256" key="6">
    <source>
        <dbReference type="ARBA" id="ARBA00023134"/>
    </source>
</evidence>
<dbReference type="SMART" id="SM00176">
    <property type="entry name" value="RAN"/>
    <property type="match status" value="1"/>
</dbReference>
<dbReference type="FunFam" id="3.40.50.300:FF:000983">
    <property type="entry name" value="Rho family GTPase"/>
    <property type="match status" value="1"/>
</dbReference>
<dbReference type="PROSITE" id="PS51421">
    <property type="entry name" value="RAS"/>
    <property type="match status" value="1"/>
</dbReference>
<organism evidence="11 12">
    <name type="scientific">Pichia sorbitophila (strain ATCC MYA-4447 / BCRC 22081 / CBS 7064 / NBRC 10061 / NRRL Y-12695)</name>
    <name type="common">Hybrid yeast</name>
    <dbReference type="NCBI Taxonomy" id="559304"/>
    <lineage>
        <taxon>Eukaryota</taxon>
        <taxon>Fungi</taxon>
        <taxon>Dikarya</taxon>
        <taxon>Ascomycota</taxon>
        <taxon>Saccharomycotina</taxon>
        <taxon>Pichiomycetes</taxon>
        <taxon>Debaryomycetaceae</taxon>
        <taxon>Millerozyma</taxon>
    </lineage>
</organism>
<dbReference type="PROSITE" id="PS51420">
    <property type="entry name" value="RHO"/>
    <property type="match status" value="1"/>
</dbReference>
<dbReference type="HOGENOM" id="CLU_041217_21_1_1"/>
<dbReference type="InParanoid" id="G8Y0D9"/>
<protein>
    <submittedName>
        <fullName evidence="11">Piso0_004775 protein</fullName>
    </submittedName>
</protein>
<keyword evidence="12" id="KW-1185">Reference proteome</keyword>
<dbReference type="FunCoup" id="G8Y0D9">
    <property type="interactions" value="216"/>
</dbReference>
<dbReference type="GO" id="GO:0005886">
    <property type="term" value="C:plasma membrane"/>
    <property type="evidence" value="ECO:0007669"/>
    <property type="project" value="UniProtKB-SubCell"/>
</dbReference>
<evidence type="ECO:0000256" key="7">
    <source>
        <dbReference type="ARBA" id="ARBA00023136"/>
    </source>
</evidence>
<evidence type="ECO:0000256" key="2">
    <source>
        <dbReference type="ARBA" id="ARBA00010142"/>
    </source>
</evidence>
<dbReference type="Pfam" id="PF00071">
    <property type="entry name" value="Ras"/>
    <property type="match status" value="1"/>
</dbReference>
<dbReference type="NCBIfam" id="TIGR00231">
    <property type="entry name" value="small_GTP"/>
    <property type="match status" value="1"/>
</dbReference>
<evidence type="ECO:0000256" key="3">
    <source>
        <dbReference type="ARBA" id="ARBA00022475"/>
    </source>
</evidence>
<dbReference type="STRING" id="559304.G8Y0D9"/>
<dbReference type="OMA" id="KDTWFPE"/>
<dbReference type="GO" id="GO:0003924">
    <property type="term" value="F:GTPase activity"/>
    <property type="evidence" value="ECO:0007669"/>
    <property type="project" value="InterPro"/>
</dbReference>
<dbReference type="Proteomes" id="UP000005222">
    <property type="component" value="Chromosome N"/>
</dbReference>
<dbReference type="SMART" id="SM00174">
    <property type="entry name" value="RHO"/>
    <property type="match status" value="1"/>
</dbReference>
<keyword evidence="7" id="KW-0472">Membrane</keyword>
<keyword evidence="5" id="KW-0547">Nucleotide-binding</keyword>
<dbReference type="SMART" id="SM00173">
    <property type="entry name" value="RAS"/>
    <property type="match status" value="1"/>
</dbReference>
<accession>G8Y0D9</accession>
<dbReference type="PRINTS" id="PR00449">
    <property type="entry name" value="RASTRNSFRMNG"/>
</dbReference>
<gene>
    <name evidence="11" type="primary">Piso0_004775</name>
    <name evidence="11" type="ORF">GNLVRS01_PISO0N00871g</name>
</gene>
<dbReference type="Gene3D" id="3.40.50.300">
    <property type="entry name" value="P-loop containing nucleotide triphosphate hydrolases"/>
    <property type="match status" value="1"/>
</dbReference>
<name>G8Y0D9_PICSO</name>
<evidence type="ECO:0000256" key="1">
    <source>
        <dbReference type="ARBA" id="ARBA00004342"/>
    </source>
</evidence>
<dbReference type="eggNOG" id="KOG0393">
    <property type="taxonomic scope" value="Eukaryota"/>
</dbReference>
<dbReference type="InterPro" id="IPR001806">
    <property type="entry name" value="Small_GTPase"/>
</dbReference>
<dbReference type="SUPFAM" id="SSF52540">
    <property type="entry name" value="P-loop containing nucleoside triphosphate hydrolases"/>
    <property type="match status" value="1"/>
</dbReference>
<dbReference type="InterPro" id="IPR027417">
    <property type="entry name" value="P-loop_NTPase"/>
</dbReference>
<comment type="similarity">
    <text evidence="2">Belongs to the small GTPase superfamily. Rho family.</text>
</comment>
<keyword evidence="3" id="KW-1003">Cell membrane</keyword>
<keyword evidence="9" id="KW-0636">Prenylation</keyword>
<evidence type="ECO:0000256" key="8">
    <source>
        <dbReference type="ARBA" id="ARBA00023288"/>
    </source>
</evidence>
<dbReference type="AlphaFoldDB" id="G8Y0D9"/>
<evidence type="ECO:0000256" key="9">
    <source>
        <dbReference type="ARBA" id="ARBA00023289"/>
    </source>
</evidence>
<dbReference type="GO" id="GO:0005525">
    <property type="term" value="F:GTP binding"/>
    <property type="evidence" value="ECO:0007669"/>
    <property type="project" value="UniProtKB-KW"/>
</dbReference>
<dbReference type="PANTHER" id="PTHR24072">
    <property type="entry name" value="RHO FAMILY GTPASE"/>
    <property type="match status" value="1"/>
</dbReference>
<keyword evidence="8" id="KW-0449">Lipoprotein</keyword>